<evidence type="ECO:0000313" key="3">
    <source>
        <dbReference type="Proteomes" id="UP000603453"/>
    </source>
</evidence>
<comment type="caution">
    <text evidence="2">The sequence shown here is derived from an EMBL/GenBank/DDBJ whole genome shotgun (WGS) entry which is preliminary data.</text>
</comment>
<dbReference type="OrthoDB" id="2289242at2759"/>
<feature type="region of interest" description="Disordered" evidence="1">
    <location>
        <begin position="122"/>
        <end position="144"/>
    </location>
</feature>
<dbReference type="AlphaFoldDB" id="A0A8H7QSM6"/>
<evidence type="ECO:0000256" key="1">
    <source>
        <dbReference type="SAM" id="MobiDB-lite"/>
    </source>
</evidence>
<evidence type="ECO:0000313" key="2">
    <source>
        <dbReference type="EMBL" id="KAG2198017.1"/>
    </source>
</evidence>
<proteinExistence type="predicted"/>
<organism evidence="2 3">
    <name type="scientific">Mucor saturninus</name>
    <dbReference type="NCBI Taxonomy" id="64648"/>
    <lineage>
        <taxon>Eukaryota</taxon>
        <taxon>Fungi</taxon>
        <taxon>Fungi incertae sedis</taxon>
        <taxon>Mucoromycota</taxon>
        <taxon>Mucoromycotina</taxon>
        <taxon>Mucoromycetes</taxon>
        <taxon>Mucorales</taxon>
        <taxon>Mucorineae</taxon>
        <taxon>Mucoraceae</taxon>
        <taxon>Mucor</taxon>
    </lineage>
</organism>
<name>A0A8H7QSM6_9FUNG</name>
<keyword evidence="3" id="KW-1185">Reference proteome</keyword>
<reference evidence="2" key="1">
    <citation type="submission" date="2020-12" db="EMBL/GenBank/DDBJ databases">
        <title>Metabolic potential, ecology and presence of endohyphal bacteria is reflected in genomic diversity of Mucoromycotina.</title>
        <authorList>
            <person name="Muszewska A."/>
            <person name="Okrasinska A."/>
            <person name="Steczkiewicz K."/>
            <person name="Drgas O."/>
            <person name="Orlowska M."/>
            <person name="Perlinska-Lenart U."/>
            <person name="Aleksandrzak-Piekarczyk T."/>
            <person name="Szatraj K."/>
            <person name="Zielenkiewicz U."/>
            <person name="Pilsyk S."/>
            <person name="Malc E."/>
            <person name="Mieczkowski P."/>
            <person name="Kruszewska J.S."/>
            <person name="Biernat P."/>
            <person name="Pawlowska J."/>
        </authorList>
    </citation>
    <scope>NUCLEOTIDE SEQUENCE</scope>
    <source>
        <strain evidence="2">WA0000017839</strain>
    </source>
</reference>
<sequence length="253" mass="27998">MDNKFQLWSPPLLDLSLDSFSNDLFQEFDKTRTSSGNHEINEVATISSEVQIKMNSPTINSQMEPTPEQLESLEIHQNSLLSSSPISSSVTLPPSERETSFHEEDSSSTANLFRKSSTFLKKKLSQNGSTRREENGSITTTNAEEISNIISRQYPPKPLHYSPVVETPSNSLQAMSINNNDTESIIDTSFANVSLPRNSREVITVPPPVKSNYSSKRMSDPMSSVTTSATATTATATVPAPPKRRSFFSLRFC</sequence>
<protein>
    <submittedName>
        <fullName evidence="2">Uncharacterized protein</fullName>
    </submittedName>
</protein>
<dbReference type="Proteomes" id="UP000603453">
    <property type="component" value="Unassembled WGS sequence"/>
</dbReference>
<feature type="region of interest" description="Disordered" evidence="1">
    <location>
        <begin position="82"/>
        <end position="109"/>
    </location>
</feature>
<feature type="compositionally biased region" description="Basic and acidic residues" evidence="1">
    <location>
        <begin position="95"/>
        <end position="105"/>
    </location>
</feature>
<accession>A0A8H7QSM6</accession>
<gene>
    <name evidence="2" type="ORF">INT47_004984</name>
</gene>
<dbReference type="EMBL" id="JAEPRD010000118">
    <property type="protein sequence ID" value="KAG2198017.1"/>
    <property type="molecule type" value="Genomic_DNA"/>
</dbReference>
<feature type="compositionally biased region" description="Low complexity" evidence="1">
    <location>
        <begin position="82"/>
        <end position="94"/>
    </location>
</feature>